<proteinExistence type="predicted"/>
<dbReference type="PANTHER" id="PTHR47524:SF1">
    <property type="entry name" value="20S RRNA ACCUMULATION PROTEIN 4"/>
    <property type="match status" value="1"/>
</dbReference>
<accession>A0A5J5F2M5</accession>
<dbReference type="InParanoid" id="A0A5J5F2M5"/>
<evidence type="ECO:0000313" key="4">
    <source>
        <dbReference type="Proteomes" id="UP000326924"/>
    </source>
</evidence>
<dbReference type="GO" id="GO:0030490">
    <property type="term" value="P:maturation of SSU-rRNA"/>
    <property type="evidence" value="ECO:0007669"/>
    <property type="project" value="TreeGrafter"/>
</dbReference>
<reference evidence="3 4" key="1">
    <citation type="submission" date="2019-09" db="EMBL/GenBank/DDBJ databases">
        <title>Draft genome of the ectomycorrhizal ascomycete Sphaerosporella brunnea.</title>
        <authorList>
            <consortium name="DOE Joint Genome Institute"/>
            <person name="Benucci G.M."/>
            <person name="Marozzi G."/>
            <person name="Antonielli L."/>
            <person name="Sanchez S."/>
            <person name="Marco P."/>
            <person name="Wang X."/>
            <person name="Falini L.B."/>
            <person name="Barry K."/>
            <person name="Haridas S."/>
            <person name="Lipzen A."/>
            <person name="Labutti K."/>
            <person name="Grigoriev I.V."/>
            <person name="Murat C."/>
            <person name="Martin F."/>
            <person name="Albertini E."/>
            <person name="Donnini D."/>
            <person name="Bonito G."/>
        </authorList>
    </citation>
    <scope>NUCLEOTIDE SEQUENCE [LARGE SCALE GENOMIC DNA]</scope>
    <source>
        <strain evidence="3 4">Sb_GMNB300</strain>
    </source>
</reference>
<evidence type="ECO:0000313" key="3">
    <source>
        <dbReference type="EMBL" id="KAA8910468.1"/>
    </source>
</evidence>
<dbReference type="InterPro" id="IPR007320">
    <property type="entry name" value="PDCD2_C"/>
</dbReference>
<comment type="caution">
    <text evidence="3">The sequence shown here is derived from an EMBL/GenBank/DDBJ whole genome shotgun (WGS) entry which is preliminary data.</text>
</comment>
<evidence type="ECO:0000256" key="1">
    <source>
        <dbReference type="SAM" id="MobiDB-lite"/>
    </source>
</evidence>
<dbReference type="AlphaFoldDB" id="A0A5J5F2M5"/>
<dbReference type="EMBL" id="VXIS01000046">
    <property type="protein sequence ID" value="KAA8910468.1"/>
    <property type="molecule type" value="Genomic_DNA"/>
</dbReference>
<dbReference type="GO" id="GO:0005737">
    <property type="term" value="C:cytoplasm"/>
    <property type="evidence" value="ECO:0007669"/>
    <property type="project" value="InterPro"/>
</dbReference>
<feature type="domain" description="Programmed cell death protein 2 C-terminal" evidence="2">
    <location>
        <begin position="279"/>
        <end position="398"/>
    </location>
</feature>
<dbReference type="FunCoup" id="A0A5J5F2M5">
    <property type="interactions" value="342"/>
</dbReference>
<organism evidence="3 4">
    <name type="scientific">Sphaerosporella brunnea</name>
    <dbReference type="NCBI Taxonomy" id="1250544"/>
    <lineage>
        <taxon>Eukaryota</taxon>
        <taxon>Fungi</taxon>
        <taxon>Dikarya</taxon>
        <taxon>Ascomycota</taxon>
        <taxon>Pezizomycotina</taxon>
        <taxon>Pezizomycetes</taxon>
        <taxon>Pezizales</taxon>
        <taxon>Pyronemataceae</taxon>
        <taxon>Sphaerosporella</taxon>
    </lineage>
</organism>
<evidence type="ECO:0000259" key="2">
    <source>
        <dbReference type="Pfam" id="PF04194"/>
    </source>
</evidence>
<dbReference type="Proteomes" id="UP000326924">
    <property type="component" value="Unassembled WGS sequence"/>
</dbReference>
<dbReference type="Pfam" id="PF04194">
    <property type="entry name" value="PDCD2_C"/>
    <property type="match status" value="1"/>
</dbReference>
<feature type="compositionally biased region" description="Polar residues" evidence="1">
    <location>
        <begin position="170"/>
        <end position="179"/>
    </location>
</feature>
<protein>
    <submittedName>
        <fullName evidence="3">Programmed cell death protein 2</fullName>
    </submittedName>
</protein>
<name>A0A5J5F2M5_9PEZI</name>
<sequence length="402" mass="44121">MDDYSDDESLTDYTETKVLLGYAEEEAGSDTISHLGGEPVWLHPDSPADARLAKCANCNRLMTLLLQLNGAIEQSPHERMFYVFACKEKTCRRKKGTVRAIRGVKVSKDWEEKVSRAATVREEERRRSEERRKVEAAKPKAGDLLFGNGGLGNAGGVNPFSTGSSGGANPFSTSTAAAQNPFSTKPATQMETLAKSFADALKISQPVAEPAPEPLLYGPSEPWPSPLPHKFPLFYLDADYETLVPEKPMEQKMEVLMDEGSGSDTLPVSSSDADDGHLDVAFQKFADRAGQNPEQVLRYERGGTPLLYSYDDDVAKTLLDSRKDYSARKIPACSGCGKRDRVFEFQLMPHAISVLEGDSLSLDGMEWGTILVGTCTCVPKVRDANGVGWVEEWVGVQWEAQK</sequence>
<gene>
    <name evidence="3" type="ORF">FN846DRAFT_545225</name>
</gene>
<feature type="region of interest" description="Disordered" evidence="1">
    <location>
        <begin position="157"/>
        <end position="179"/>
    </location>
</feature>
<dbReference type="OrthoDB" id="443682at2759"/>
<dbReference type="PANTHER" id="PTHR47524">
    <property type="entry name" value="20S RRNA ACCUMULATION PROTEIN 4"/>
    <property type="match status" value="1"/>
</dbReference>
<keyword evidence="4" id="KW-1185">Reference proteome</keyword>